<name>A0AAD2FPY9_9STRA</name>
<dbReference type="Proteomes" id="UP001295423">
    <property type="component" value="Unassembled WGS sequence"/>
</dbReference>
<accession>A0AAD2FPY9</accession>
<evidence type="ECO:0000313" key="3">
    <source>
        <dbReference type="Proteomes" id="UP001295423"/>
    </source>
</evidence>
<evidence type="ECO:0000256" key="1">
    <source>
        <dbReference type="SAM" id="MobiDB-lite"/>
    </source>
</evidence>
<reference evidence="2" key="1">
    <citation type="submission" date="2023-08" db="EMBL/GenBank/DDBJ databases">
        <authorList>
            <person name="Audoor S."/>
            <person name="Bilcke G."/>
        </authorList>
    </citation>
    <scope>NUCLEOTIDE SEQUENCE</scope>
</reference>
<evidence type="ECO:0000313" key="2">
    <source>
        <dbReference type="EMBL" id="CAJ1949081.1"/>
    </source>
</evidence>
<keyword evidence="3" id="KW-1185">Reference proteome</keyword>
<protein>
    <submittedName>
        <fullName evidence="2">Uncharacterized protein</fullName>
    </submittedName>
</protein>
<sequence length="231" mass="26744">MNKNERRVQFHPKCTVLEISTLDEYTDEEILKCWYTKHEFKQIATRSQKQAARWESGESSMPDSFHRGLEIFTEEGEEIITSCIQRCIDAVMDEQAVQWENEVDDYDRLAAVSAKVSRVSAVYALDLAMEDEQEAQRMYIRMEKKNKKTKKVKHSSLTKPVEEEGDDHTSMCSDLSLPGLEWPSSRESPSFETMENSLDLEQVDQGTDAILPRRVKALTMHNSPCRPRKVY</sequence>
<gene>
    <name evidence="2" type="ORF">CYCCA115_LOCUS11916</name>
</gene>
<proteinExistence type="predicted"/>
<dbReference type="AlphaFoldDB" id="A0AAD2FPY9"/>
<comment type="caution">
    <text evidence="2">The sequence shown here is derived from an EMBL/GenBank/DDBJ whole genome shotgun (WGS) entry which is preliminary data.</text>
</comment>
<feature type="region of interest" description="Disordered" evidence="1">
    <location>
        <begin position="150"/>
        <end position="171"/>
    </location>
</feature>
<dbReference type="EMBL" id="CAKOGP040001758">
    <property type="protein sequence ID" value="CAJ1949081.1"/>
    <property type="molecule type" value="Genomic_DNA"/>
</dbReference>
<organism evidence="2 3">
    <name type="scientific">Cylindrotheca closterium</name>
    <dbReference type="NCBI Taxonomy" id="2856"/>
    <lineage>
        <taxon>Eukaryota</taxon>
        <taxon>Sar</taxon>
        <taxon>Stramenopiles</taxon>
        <taxon>Ochrophyta</taxon>
        <taxon>Bacillariophyta</taxon>
        <taxon>Bacillariophyceae</taxon>
        <taxon>Bacillariophycidae</taxon>
        <taxon>Bacillariales</taxon>
        <taxon>Bacillariaceae</taxon>
        <taxon>Cylindrotheca</taxon>
    </lineage>
</organism>